<feature type="binding site" evidence="24">
    <location>
        <position position="266"/>
    </location>
    <ligand>
        <name>2-oxoglutarate</name>
        <dbReference type="ChEBI" id="CHEBI:16810"/>
    </ligand>
</feature>
<keyword evidence="12" id="KW-0234">DNA repair</keyword>
<evidence type="ECO:0000256" key="2">
    <source>
        <dbReference type="ARBA" id="ARBA00004604"/>
    </source>
</evidence>
<dbReference type="AlphaFoldDB" id="A0A9P1D2T2"/>
<feature type="zinc finger region" description="C3H1-type" evidence="25">
    <location>
        <begin position="69"/>
        <end position="96"/>
    </location>
</feature>
<dbReference type="SUPFAM" id="SSF51197">
    <property type="entry name" value="Clavaminate synthase-like"/>
    <property type="match status" value="1"/>
</dbReference>
<keyword evidence="5" id="KW-0227">DNA damage</keyword>
<feature type="binding site" evidence="24">
    <location>
        <begin position="125"/>
        <end position="127"/>
    </location>
    <ligand>
        <name>substrate</name>
    </ligand>
</feature>
<dbReference type="GO" id="GO:0005654">
    <property type="term" value="C:nucleoplasm"/>
    <property type="evidence" value="ECO:0007669"/>
    <property type="project" value="UniProtKB-SubCell"/>
</dbReference>
<evidence type="ECO:0000256" key="6">
    <source>
        <dbReference type="ARBA" id="ARBA00022771"/>
    </source>
</evidence>
<evidence type="ECO:0000256" key="8">
    <source>
        <dbReference type="ARBA" id="ARBA00022842"/>
    </source>
</evidence>
<comment type="catalytic activity">
    <reaction evidence="15">
        <text>an N(3)-methyl-2'-deoxycytidine in double-stranded DNA + 2-oxoglutarate + O2 = a 2'-deoxycytidine in double-stranded DNA + formaldehyde + succinate + CO2 + H(+)</text>
        <dbReference type="Rhea" id="RHEA:70439"/>
        <dbReference type="Rhea" id="RHEA-COMP:14237"/>
        <dbReference type="Rhea" id="RHEA-COMP:17070"/>
        <dbReference type="ChEBI" id="CHEBI:15378"/>
        <dbReference type="ChEBI" id="CHEBI:15379"/>
        <dbReference type="ChEBI" id="CHEBI:16526"/>
        <dbReference type="ChEBI" id="CHEBI:16810"/>
        <dbReference type="ChEBI" id="CHEBI:16842"/>
        <dbReference type="ChEBI" id="CHEBI:30031"/>
        <dbReference type="ChEBI" id="CHEBI:85452"/>
        <dbReference type="ChEBI" id="CHEBI:139075"/>
    </reaction>
    <physiologicalReaction direction="left-to-right" evidence="15">
        <dbReference type="Rhea" id="RHEA:70440"/>
    </physiologicalReaction>
</comment>
<dbReference type="InterPro" id="IPR036855">
    <property type="entry name" value="Znf_CCCH_sf"/>
</dbReference>
<evidence type="ECO:0000313" key="28">
    <source>
        <dbReference type="EMBL" id="CAI4002225.1"/>
    </source>
</evidence>
<feature type="binding site" evidence="24">
    <location>
        <position position="184"/>
    </location>
    <ligand>
        <name>2-oxoglutarate</name>
        <dbReference type="ChEBI" id="CHEBI:16810"/>
    </ligand>
</feature>
<evidence type="ECO:0000256" key="7">
    <source>
        <dbReference type="ARBA" id="ARBA00022833"/>
    </source>
</evidence>
<comment type="subcellular location">
    <subcellularLocation>
        <location evidence="2">Nucleus</location>
        <location evidence="2">Nucleolus</location>
    </subcellularLocation>
    <subcellularLocation>
        <location evidence="3">Nucleus</location>
        <location evidence="3">Nucleoplasm</location>
    </subcellularLocation>
</comment>
<keyword evidence="6 25" id="KW-0863">Zinc-finger</keyword>
<evidence type="ECO:0000313" key="29">
    <source>
        <dbReference type="EMBL" id="CAL4789537.1"/>
    </source>
</evidence>
<dbReference type="EMBL" id="CAMXCT030003068">
    <property type="protein sequence ID" value="CAL4789537.1"/>
    <property type="molecule type" value="Genomic_DNA"/>
</dbReference>
<feature type="binding site" evidence="24">
    <location>
        <position position="182"/>
    </location>
    <ligand>
        <name>2-oxoglutarate</name>
        <dbReference type="ChEBI" id="CHEBI:16810"/>
    </ligand>
</feature>
<comment type="catalytic activity">
    <reaction evidence="17">
        <text>a 1,N(2)-etheno-2'-deoxyguanosine in double-stranded DNA + 2-oxoglutarate + O2 + H2O = a 2'-deoxyguanosine in double-stranded DNA + glyoxal + succinate + CO2</text>
        <dbReference type="Rhea" id="RHEA:70487"/>
        <dbReference type="Rhea" id="RHEA-COMP:17910"/>
        <dbReference type="Rhea" id="RHEA-COMP:17912"/>
        <dbReference type="ChEBI" id="CHEBI:15377"/>
        <dbReference type="ChEBI" id="CHEBI:15379"/>
        <dbReference type="ChEBI" id="CHEBI:16526"/>
        <dbReference type="ChEBI" id="CHEBI:16810"/>
        <dbReference type="ChEBI" id="CHEBI:30031"/>
        <dbReference type="ChEBI" id="CHEBI:34779"/>
        <dbReference type="ChEBI" id="CHEBI:85445"/>
        <dbReference type="ChEBI" id="CHEBI:189586"/>
    </reaction>
    <physiologicalReaction direction="left-to-right" evidence="17">
        <dbReference type="Rhea" id="RHEA:70488"/>
    </physiologicalReaction>
</comment>
<sequence>MKGSWPQPGGALKAANDGIKSKMCSFWEDRGFCAKGSTCSFAHGAQELGTPVASVAPSGPSGDAGNGGLWKTKSCKFFDLGTCQKGSNCNFAHGDHEPDFAGSKADSWLRRLRSIPWGQGKVKVFGKQYEEPRLTCYFGDKEYTYSGRTVKPLPWSRATILQEIKKRVEQTTGETFNSVLCNRYRNGSDTVGWHADNESIYGPKPTIASVTLGAERDFDLREGKGGTGAGRLRIRLAHGSLLVMSGATQDRWQHSLPRRTTVKDERINLTFRRVV</sequence>
<evidence type="ECO:0000256" key="4">
    <source>
        <dbReference type="ARBA" id="ARBA00022723"/>
    </source>
</evidence>
<evidence type="ECO:0000256" key="12">
    <source>
        <dbReference type="ARBA" id="ARBA00023204"/>
    </source>
</evidence>
<feature type="binding site" evidence="24">
    <location>
        <position position="272"/>
    </location>
    <ligand>
        <name>2-oxoglutarate</name>
        <dbReference type="ChEBI" id="CHEBI:16810"/>
    </ligand>
</feature>
<evidence type="ECO:0000256" key="17">
    <source>
        <dbReference type="ARBA" id="ARBA00051755"/>
    </source>
</evidence>
<accession>A0A9P1D2T2</accession>
<dbReference type="Proteomes" id="UP001152797">
    <property type="component" value="Unassembled WGS sequence"/>
</dbReference>
<evidence type="ECO:0000256" key="1">
    <source>
        <dbReference type="ARBA" id="ARBA00001954"/>
    </source>
</evidence>
<dbReference type="PROSITE" id="PS50103">
    <property type="entry name" value="ZF_C3H1"/>
    <property type="match status" value="2"/>
</dbReference>
<dbReference type="FunFam" id="2.60.120.590:FF:000004">
    <property type="entry name" value="DNA oxidative demethylase ALKBH2"/>
    <property type="match status" value="1"/>
</dbReference>
<keyword evidence="8" id="KW-0460">Magnesium</keyword>
<comment type="subunit">
    <text evidence="20">Interacts with PCNA homotrimer; this interaction is enhanced during the S-phase of the cell cycle. Interacts with nucleolar proteins NCL, UBTF and NPM1. Interacts with XRCC5-XRCC6 heterodimer.</text>
</comment>
<feature type="zinc finger region" description="C3H1-type" evidence="25">
    <location>
        <begin position="18"/>
        <end position="46"/>
    </location>
</feature>
<feature type="domain" description="Fe2OG dioxygenase" evidence="27">
    <location>
        <begin position="175"/>
        <end position="275"/>
    </location>
</feature>
<evidence type="ECO:0000259" key="27">
    <source>
        <dbReference type="PROSITE" id="PS51471"/>
    </source>
</evidence>
<feature type="binding site" evidence="24">
    <location>
        <begin position="143"/>
        <end position="145"/>
    </location>
    <ligand>
        <name>substrate</name>
    </ligand>
</feature>
<dbReference type="GO" id="GO:0005730">
    <property type="term" value="C:nucleolus"/>
    <property type="evidence" value="ECO:0007669"/>
    <property type="project" value="UniProtKB-SubCell"/>
</dbReference>
<evidence type="ECO:0000313" key="30">
    <source>
        <dbReference type="Proteomes" id="UP001152797"/>
    </source>
</evidence>
<dbReference type="Gene3D" id="2.60.120.590">
    <property type="entry name" value="Alpha-ketoglutarate-dependent dioxygenase AlkB-like"/>
    <property type="match status" value="1"/>
</dbReference>
<dbReference type="PROSITE" id="PS51471">
    <property type="entry name" value="FE2OG_OXY"/>
    <property type="match status" value="1"/>
</dbReference>
<dbReference type="EMBL" id="CAMXCT010003068">
    <property type="protein sequence ID" value="CAI4002225.1"/>
    <property type="molecule type" value="Genomic_DNA"/>
</dbReference>
<gene>
    <name evidence="28" type="ORF">C1SCF055_LOCUS28194</name>
</gene>
<evidence type="ECO:0000256" key="16">
    <source>
        <dbReference type="ARBA" id="ARBA00051434"/>
    </source>
</evidence>
<comment type="catalytic activity">
    <reaction evidence="18">
        <text>a 1,N(6)-etheno-2'-deoxyadenosine in double-stranded DNA + 2-oxoglutarate + O2 + H2O = a 2'-deoxyadenosine in double-stranded DNA + glyoxal + succinate + CO2</text>
        <dbReference type="Rhea" id="RHEA:70463"/>
        <dbReference type="Rhea" id="RHEA-COMP:17897"/>
        <dbReference type="Rhea" id="RHEA-COMP:17903"/>
        <dbReference type="ChEBI" id="CHEBI:15377"/>
        <dbReference type="ChEBI" id="CHEBI:15379"/>
        <dbReference type="ChEBI" id="CHEBI:16526"/>
        <dbReference type="ChEBI" id="CHEBI:16810"/>
        <dbReference type="ChEBI" id="CHEBI:30031"/>
        <dbReference type="ChEBI" id="CHEBI:34779"/>
        <dbReference type="ChEBI" id="CHEBI:90615"/>
        <dbReference type="ChEBI" id="CHEBI:189583"/>
    </reaction>
    <physiologicalReaction direction="left-to-right" evidence="18">
        <dbReference type="Rhea" id="RHEA:70464"/>
    </physiologicalReaction>
</comment>
<keyword evidence="10" id="KW-0560">Oxidoreductase</keyword>
<dbReference type="EMBL" id="CAMXCT020003068">
    <property type="protein sequence ID" value="CAL1155600.1"/>
    <property type="molecule type" value="Genomic_DNA"/>
</dbReference>
<evidence type="ECO:0000256" key="10">
    <source>
        <dbReference type="ARBA" id="ARBA00023002"/>
    </source>
</evidence>
<proteinExistence type="predicted"/>
<evidence type="ECO:0000256" key="24">
    <source>
        <dbReference type="PIRSR" id="PIRSR632852-1"/>
    </source>
</evidence>
<evidence type="ECO:0000256" key="18">
    <source>
        <dbReference type="ARBA" id="ARBA00052627"/>
    </source>
</evidence>
<feature type="domain" description="C3H1-type" evidence="26">
    <location>
        <begin position="18"/>
        <end position="46"/>
    </location>
</feature>
<keyword evidence="30" id="KW-1185">Reference proteome</keyword>
<evidence type="ECO:0000256" key="13">
    <source>
        <dbReference type="ARBA" id="ARBA00023242"/>
    </source>
</evidence>
<reference evidence="28" key="1">
    <citation type="submission" date="2022-10" db="EMBL/GenBank/DDBJ databases">
        <authorList>
            <person name="Chen Y."/>
            <person name="Dougan E. K."/>
            <person name="Chan C."/>
            <person name="Rhodes N."/>
            <person name="Thang M."/>
        </authorList>
    </citation>
    <scope>NUCLEOTIDE SEQUENCE</scope>
</reference>
<dbReference type="SMART" id="SM00356">
    <property type="entry name" value="ZnF_C3H1"/>
    <property type="match status" value="2"/>
</dbReference>
<dbReference type="OrthoDB" id="445341at2759"/>
<dbReference type="GO" id="GO:0006307">
    <property type="term" value="P:DNA alkylation repair"/>
    <property type="evidence" value="ECO:0007669"/>
    <property type="project" value="TreeGrafter"/>
</dbReference>
<evidence type="ECO:0000256" key="3">
    <source>
        <dbReference type="ARBA" id="ARBA00004642"/>
    </source>
</evidence>
<evidence type="ECO:0000256" key="23">
    <source>
        <dbReference type="ARBA" id="ARBA00081727"/>
    </source>
</evidence>
<dbReference type="InterPro" id="IPR027450">
    <property type="entry name" value="AlkB-like"/>
</dbReference>
<keyword evidence="4 25" id="KW-0479">Metal-binding</keyword>
<dbReference type="GO" id="GO:0051747">
    <property type="term" value="F:cytosine C-5 DNA demethylase activity"/>
    <property type="evidence" value="ECO:0007669"/>
    <property type="project" value="UniProtKB-ARBA"/>
</dbReference>
<keyword evidence="11" id="KW-0408">Iron</keyword>
<dbReference type="InterPro" id="IPR037151">
    <property type="entry name" value="AlkB-like_sf"/>
</dbReference>
<dbReference type="Gene3D" id="4.10.1000.10">
    <property type="entry name" value="Zinc finger, CCCH-type"/>
    <property type="match status" value="2"/>
</dbReference>
<keyword evidence="9 29" id="KW-0223">Dioxygenase</keyword>
<evidence type="ECO:0000256" key="20">
    <source>
        <dbReference type="ARBA" id="ARBA00062909"/>
    </source>
</evidence>
<dbReference type="InterPro" id="IPR000571">
    <property type="entry name" value="Znf_CCCH"/>
</dbReference>
<evidence type="ECO:0000256" key="21">
    <source>
        <dbReference type="ARBA" id="ARBA00072134"/>
    </source>
</evidence>
<comment type="caution">
    <text evidence="28">The sequence shown here is derived from an EMBL/GenBank/DDBJ whole genome shotgun (WGS) entry which is preliminary data.</text>
</comment>
<evidence type="ECO:0000256" key="14">
    <source>
        <dbReference type="ARBA" id="ARBA00051189"/>
    </source>
</evidence>
<dbReference type="PANTHER" id="PTHR31573">
    <property type="entry name" value="ALPHA-KETOGLUTARATE-DEPENDENT DIOXYGENASE ALKB HOMOLOG 2"/>
    <property type="match status" value="1"/>
</dbReference>
<dbReference type="GO" id="GO:0008198">
    <property type="term" value="F:ferrous iron binding"/>
    <property type="evidence" value="ECO:0007669"/>
    <property type="project" value="TreeGrafter"/>
</dbReference>
<evidence type="ECO:0000256" key="22">
    <source>
        <dbReference type="ARBA" id="ARBA00077989"/>
    </source>
</evidence>
<evidence type="ECO:0000259" key="26">
    <source>
        <dbReference type="PROSITE" id="PS50103"/>
    </source>
</evidence>
<dbReference type="InterPro" id="IPR032852">
    <property type="entry name" value="ALKBH2"/>
</dbReference>
<organism evidence="28">
    <name type="scientific">Cladocopium goreaui</name>
    <dbReference type="NCBI Taxonomy" id="2562237"/>
    <lineage>
        <taxon>Eukaryota</taxon>
        <taxon>Sar</taxon>
        <taxon>Alveolata</taxon>
        <taxon>Dinophyceae</taxon>
        <taxon>Suessiales</taxon>
        <taxon>Symbiodiniaceae</taxon>
        <taxon>Cladocopium</taxon>
    </lineage>
</organism>
<evidence type="ECO:0000256" key="19">
    <source>
        <dbReference type="ARBA" id="ARBA00052800"/>
    </source>
</evidence>
<keyword evidence="13" id="KW-0539">Nucleus</keyword>
<evidence type="ECO:0000256" key="25">
    <source>
        <dbReference type="PROSITE-ProRule" id="PRU00723"/>
    </source>
</evidence>
<comment type="catalytic activity">
    <reaction evidence="19">
        <text>an N(1)-methyl-2'-deoxyadenosine in double-stranded DNA + 2-oxoglutarate + O2 = a 2'-deoxyadenosine in double-stranded DNA + formaldehyde + succinate + CO2 + H(+)</text>
        <dbReference type="Rhea" id="RHEA:70443"/>
        <dbReference type="Rhea" id="RHEA-COMP:14236"/>
        <dbReference type="Rhea" id="RHEA-COMP:17897"/>
        <dbReference type="ChEBI" id="CHEBI:15378"/>
        <dbReference type="ChEBI" id="CHEBI:15379"/>
        <dbReference type="ChEBI" id="CHEBI:16526"/>
        <dbReference type="ChEBI" id="CHEBI:16810"/>
        <dbReference type="ChEBI" id="CHEBI:16842"/>
        <dbReference type="ChEBI" id="CHEBI:30031"/>
        <dbReference type="ChEBI" id="CHEBI:90615"/>
        <dbReference type="ChEBI" id="CHEBI:139096"/>
    </reaction>
    <physiologicalReaction direction="left-to-right" evidence="19">
        <dbReference type="Rhea" id="RHEA:70444"/>
    </physiologicalReaction>
</comment>
<evidence type="ECO:0000256" key="5">
    <source>
        <dbReference type="ARBA" id="ARBA00022763"/>
    </source>
</evidence>
<dbReference type="InterPro" id="IPR005123">
    <property type="entry name" value="Oxoglu/Fe-dep_dioxygenase_dom"/>
</dbReference>
<feature type="binding site" evidence="24">
    <location>
        <position position="254"/>
    </location>
    <ligand>
        <name>2-oxoglutarate</name>
        <dbReference type="ChEBI" id="CHEBI:16810"/>
    </ligand>
</feature>
<dbReference type="GO" id="GO:0035516">
    <property type="term" value="F:broad specificity oxidative DNA demethylase activity"/>
    <property type="evidence" value="ECO:0007669"/>
    <property type="project" value="TreeGrafter"/>
</dbReference>
<feature type="binding site" evidence="24">
    <location>
        <position position="194"/>
    </location>
    <ligand>
        <name>2-oxoglutarate</name>
        <dbReference type="ChEBI" id="CHEBI:16810"/>
    </ligand>
</feature>
<comment type="cofactor">
    <cofactor evidence="1">
        <name>Fe(2+)</name>
        <dbReference type="ChEBI" id="CHEBI:29033"/>
    </cofactor>
</comment>
<feature type="domain" description="C3H1-type" evidence="26">
    <location>
        <begin position="69"/>
        <end position="96"/>
    </location>
</feature>
<comment type="catalytic activity">
    <reaction evidence="16">
        <text>a 3,N(4)-etheno-2'-deoxycytidine in double-stranded DNA + 2-oxoglutarate + O2 + H2O = a 2'-deoxycytidine in double-stranded DNA + glyoxal + succinate + CO2</text>
        <dbReference type="Rhea" id="RHEA:70467"/>
        <dbReference type="Rhea" id="RHEA-COMP:17070"/>
        <dbReference type="Rhea" id="RHEA-COMP:17905"/>
        <dbReference type="ChEBI" id="CHEBI:15377"/>
        <dbReference type="ChEBI" id="CHEBI:15379"/>
        <dbReference type="ChEBI" id="CHEBI:16526"/>
        <dbReference type="ChEBI" id="CHEBI:16810"/>
        <dbReference type="ChEBI" id="CHEBI:30031"/>
        <dbReference type="ChEBI" id="CHEBI:34779"/>
        <dbReference type="ChEBI" id="CHEBI:85452"/>
        <dbReference type="ChEBI" id="CHEBI:189585"/>
    </reaction>
    <physiologicalReaction direction="left-to-right" evidence="16">
        <dbReference type="Rhea" id="RHEA:70468"/>
    </physiologicalReaction>
</comment>
<evidence type="ECO:0000256" key="9">
    <source>
        <dbReference type="ARBA" id="ARBA00022964"/>
    </source>
</evidence>
<keyword evidence="7 25" id="KW-0862">Zinc</keyword>
<feature type="binding site" evidence="24">
    <location>
        <position position="270"/>
    </location>
    <ligand>
        <name>2-oxoglutarate</name>
        <dbReference type="ChEBI" id="CHEBI:16810"/>
    </ligand>
</feature>
<dbReference type="Pfam" id="PF00642">
    <property type="entry name" value="zf-CCCH"/>
    <property type="match status" value="2"/>
</dbReference>
<evidence type="ECO:0000256" key="15">
    <source>
        <dbReference type="ARBA" id="ARBA00051376"/>
    </source>
</evidence>
<protein>
    <recommendedName>
        <fullName evidence="21">DNA oxidative demethylase ALKBH2</fullName>
    </recommendedName>
    <alternativeName>
        <fullName evidence="22">Alkylated DNA repair protein alkB homolog 2</fullName>
    </alternativeName>
    <alternativeName>
        <fullName evidence="23">Alpha-ketoglutarate-dependent dioxygenase alkB homolog 2</fullName>
    </alternativeName>
</protein>
<evidence type="ECO:0000256" key="11">
    <source>
        <dbReference type="ARBA" id="ARBA00023004"/>
    </source>
</evidence>
<comment type="catalytic activity">
    <reaction evidence="14">
        <text>a 1,N(6)-etheno-2'-deoxyadenosine in single-stranded DNA + 2-oxoglutarate + O2 + H2O = a 2'-deoxyadenosine in single-stranded DNA + glyoxal + succinate + CO2</text>
        <dbReference type="Rhea" id="RHEA:70459"/>
        <dbReference type="Rhea" id="RHEA-COMP:17896"/>
        <dbReference type="Rhea" id="RHEA-COMP:17904"/>
        <dbReference type="ChEBI" id="CHEBI:15377"/>
        <dbReference type="ChEBI" id="CHEBI:15379"/>
        <dbReference type="ChEBI" id="CHEBI:16526"/>
        <dbReference type="ChEBI" id="CHEBI:16810"/>
        <dbReference type="ChEBI" id="CHEBI:30031"/>
        <dbReference type="ChEBI" id="CHEBI:34779"/>
        <dbReference type="ChEBI" id="CHEBI:90615"/>
        <dbReference type="ChEBI" id="CHEBI:189583"/>
    </reaction>
    <physiologicalReaction direction="left-to-right" evidence="14">
        <dbReference type="Rhea" id="RHEA:70460"/>
    </physiologicalReaction>
</comment>
<reference evidence="29 30" key="2">
    <citation type="submission" date="2024-05" db="EMBL/GenBank/DDBJ databases">
        <authorList>
            <person name="Chen Y."/>
            <person name="Shah S."/>
            <person name="Dougan E. K."/>
            <person name="Thang M."/>
            <person name="Chan C."/>
        </authorList>
    </citation>
    <scope>NUCLEOTIDE SEQUENCE [LARGE SCALE GENOMIC DNA]</scope>
</reference>
<dbReference type="SUPFAM" id="SSF90229">
    <property type="entry name" value="CCCH zinc finger"/>
    <property type="match status" value="2"/>
</dbReference>
<dbReference type="Pfam" id="PF13532">
    <property type="entry name" value="2OG-FeII_Oxy_2"/>
    <property type="match status" value="1"/>
</dbReference>
<name>A0A9P1D2T2_9DINO</name>
<dbReference type="PANTHER" id="PTHR31573:SF1">
    <property type="entry name" value="DNA OXIDATIVE DEMETHYLASE ALKBH2"/>
    <property type="match status" value="1"/>
</dbReference>
<dbReference type="GO" id="GO:0008270">
    <property type="term" value="F:zinc ion binding"/>
    <property type="evidence" value="ECO:0007669"/>
    <property type="project" value="UniProtKB-KW"/>
</dbReference>